<organism evidence="1 2">
    <name type="scientific">Cinara cedri</name>
    <dbReference type="NCBI Taxonomy" id="506608"/>
    <lineage>
        <taxon>Eukaryota</taxon>
        <taxon>Metazoa</taxon>
        <taxon>Ecdysozoa</taxon>
        <taxon>Arthropoda</taxon>
        <taxon>Hexapoda</taxon>
        <taxon>Insecta</taxon>
        <taxon>Pterygota</taxon>
        <taxon>Neoptera</taxon>
        <taxon>Paraneoptera</taxon>
        <taxon>Hemiptera</taxon>
        <taxon>Sternorrhyncha</taxon>
        <taxon>Aphidomorpha</taxon>
        <taxon>Aphidoidea</taxon>
        <taxon>Aphididae</taxon>
        <taxon>Lachninae</taxon>
        <taxon>Cinara</taxon>
    </lineage>
</organism>
<name>A0A5E4MPH1_9HEMI</name>
<reference evidence="1 2" key="1">
    <citation type="submission" date="2019-08" db="EMBL/GenBank/DDBJ databases">
        <authorList>
            <person name="Alioto T."/>
            <person name="Alioto T."/>
            <person name="Gomez Garrido J."/>
        </authorList>
    </citation>
    <scope>NUCLEOTIDE SEQUENCE [LARGE SCALE GENOMIC DNA]</scope>
</reference>
<gene>
    <name evidence="1" type="ORF">CINCED_3A006207</name>
</gene>
<evidence type="ECO:0000313" key="2">
    <source>
        <dbReference type="Proteomes" id="UP000325440"/>
    </source>
</evidence>
<dbReference type="Proteomes" id="UP000325440">
    <property type="component" value="Unassembled WGS sequence"/>
</dbReference>
<accession>A0A5E4MPH1</accession>
<dbReference type="AlphaFoldDB" id="A0A5E4MPH1"/>
<sequence>MSNEAKITDPLNMDSILLKASQEILSKHYGFCFSVDNDETVNEKTFYTPHDSSEFAEFVNFDLLGEEGENLKSTNHLINCKKYENITKDGVT</sequence>
<keyword evidence="2" id="KW-1185">Reference proteome</keyword>
<protein>
    <submittedName>
        <fullName evidence="1">Uncharacterized protein</fullName>
    </submittedName>
</protein>
<evidence type="ECO:0000313" key="1">
    <source>
        <dbReference type="EMBL" id="VVC34187.1"/>
    </source>
</evidence>
<proteinExistence type="predicted"/>
<dbReference type="EMBL" id="CABPRJ010000986">
    <property type="protein sequence ID" value="VVC34187.1"/>
    <property type="molecule type" value="Genomic_DNA"/>
</dbReference>